<evidence type="ECO:0000313" key="3">
    <source>
        <dbReference type="Proteomes" id="UP000038011"/>
    </source>
</evidence>
<sequence>MLDPIVAFFTRVFELIGRAIGIFISWLIWPFVAFRNWLRGKGWFIKIPVFAVLLLIVLSYMYLFYITQFWSTGDEDYVAAYKFEEVTTGVGEQLADNSCQQSAVVTVAADLIDFNVNQTVWTPSNPLYKAGFMFFWDWKDTPFFDNKAAFQLGVNQVLRRTSIELVDRLGRVRGTSSINTNLQKARESINYREDAWFLTFSPPFLQPSTQARLRDGRQNLLDFNEELKVCRADFDARADNLLQFFDRITGDIGATSEILQRRMEAANFTGFDARADDRFWFTYGQLYGYYGILSAARADFHEVAVQRQLGSVWDRIDEQFRDALTTKPPFIANSSNSSMVKSHLDSIGFDLLRVRANLVEMRDILDR</sequence>
<keyword evidence="1" id="KW-1133">Transmembrane helix</keyword>
<dbReference type="RefSeq" id="WP_053999878.1">
    <property type="nucleotide sequence ID" value="NZ_JXMU01000020.1"/>
</dbReference>
<dbReference type="PATRIC" id="fig|1514904.3.peg.1806"/>
<dbReference type="EMBL" id="JXMU01000020">
    <property type="protein sequence ID" value="KPB00475.1"/>
    <property type="molecule type" value="Genomic_DNA"/>
</dbReference>
<accession>A0A0N0E6V7</accession>
<feature type="transmembrane region" description="Helical" evidence="1">
    <location>
        <begin position="12"/>
        <end position="32"/>
    </location>
</feature>
<comment type="caution">
    <text evidence="2">The sequence shown here is derived from an EMBL/GenBank/DDBJ whole genome shotgun (WGS) entry which is preliminary data.</text>
</comment>
<gene>
    <name evidence="2" type="ORF">SU32_13355</name>
</gene>
<evidence type="ECO:0000256" key="1">
    <source>
        <dbReference type="SAM" id="Phobius"/>
    </source>
</evidence>
<dbReference type="InterPro" id="IPR016936">
    <property type="entry name" value="UCP029693"/>
</dbReference>
<dbReference type="OrthoDB" id="7594726at2"/>
<proteinExistence type="predicted"/>
<keyword evidence="1" id="KW-0472">Membrane</keyword>
<dbReference type="Proteomes" id="UP000038011">
    <property type="component" value="Unassembled WGS sequence"/>
</dbReference>
<evidence type="ECO:0000313" key="2">
    <source>
        <dbReference type="EMBL" id="KPB00475.1"/>
    </source>
</evidence>
<organism evidence="2 3">
    <name type="scientific">Ahrensia marina</name>
    <dbReference type="NCBI Taxonomy" id="1514904"/>
    <lineage>
        <taxon>Bacteria</taxon>
        <taxon>Pseudomonadati</taxon>
        <taxon>Pseudomonadota</taxon>
        <taxon>Alphaproteobacteria</taxon>
        <taxon>Hyphomicrobiales</taxon>
        <taxon>Ahrensiaceae</taxon>
        <taxon>Ahrensia</taxon>
    </lineage>
</organism>
<dbReference type="AlphaFoldDB" id="A0A0N0E6V7"/>
<reference evidence="2 3" key="1">
    <citation type="submission" date="2015-01" db="EMBL/GenBank/DDBJ databases">
        <title>Ahrensia donghaiensis sp. nov., a novel dimethylsulphoniopropionate-cleavage bacterium isolated from seawater and emended descriptions of the genus Ahrensia and Ahrensia kielensis.</title>
        <authorList>
            <person name="Liu J."/>
        </authorList>
    </citation>
    <scope>NUCLEOTIDE SEQUENCE [LARGE SCALE GENOMIC DNA]</scope>
    <source>
        <strain evidence="2 3">LZD062</strain>
    </source>
</reference>
<dbReference type="STRING" id="1514904.SU32_13355"/>
<dbReference type="Pfam" id="PF10095">
    <property type="entry name" value="DUF2333"/>
    <property type="match status" value="1"/>
</dbReference>
<keyword evidence="1" id="KW-0812">Transmembrane</keyword>
<keyword evidence="3" id="KW-1185">Reference proteome</keyword>
<feature type="transmembrane region" description="Helical" evidence="1">
    <location>
        <begin position="44"/>
        <end position="65"/>
    </location>
</feature>
<name>A0A0N0E6V7_9HYPH</name>
<protein>
    <submittedName>
        <fullName evidence="2">Membrane protein</fullName>
    </submittedName>
</protein>